<evidence type="ECO:0000259" key="11">
    <source>
        <dbReference type="Pfam" id="PF16803"/>
    </source>
</evidence>
<dbReference type="EMBL" id="CALTRL010005717">
    <property type="protein sequence ID" value="CAH7685269.1"/>
    <property type="molecule type" value="Genomic_DNA"/>
</dbReference>
<name>A0AAV0BFU2_PHAPC</name>
<keyword evidence="7 9" id="KW-0411">Iron-sulfur</keyword>
<comment type="domain">
    <text evidence="9">The N-terminal domain has structural similarity with S-adenosyl-L-methionine-dependent methyltransferases, but does not bind S-adenosyl-L-methionine. It is required for correct assembly of the 2 Fe-S clusters.</text>
</comment>
<evidence type="ECO:0000256" key="3">
    <source>
        <dbReference type="ARBA" id="ARBA00022485"/>
    </source>
</evidence>
<dbReference type="InterPro" id="IPR046408">
    <property type="entry name" value="CIAPIN1"/>
</dbReference>
<dbReference type="GO" id="GO:0051537">
    <property type="term" value="F:2 iron, 2 sulfur cluster binding"/>
    <property type="evidence" value="ECO:0007669"/>
    <property type="project" value="UniProtKB-UniRule"/>
</dbReference>
<dbReference type="HAMAP" id="MF_03115">
    <property type="entry name" value="Anamorsin"/>
    <property type="match status" value="1"/>
</dbReference>
<dbReference type="InterPro" id="IPR031838">
    <property type="entry name" value="Dre2_N"/>
</dbReference>
<dbReference type="GO" id="GO:0016226">
    <property type="term" value="P:iron-sulfur cluster assembly"/>
    <property type="evidence" value="ECO:0007669"/>
    <property type="project" value="UniProtKB-UniRule"/>
</dbReference>
<feature type="binding site" evidence="9">
    <location>
        <position position="216"/>
    </location>
    <ligand>
        <name>[2Fe-2S] cluster</name>
        <dbReference type="ChEBI" id="CHEBI:190135"/>
    </ligand>
</feature>
<dbReference type="GO" id="GO:0005758">
    <property type="term" value="C:mitochondrial intermembrane space"/>
    <property type="evidence" value="ECO:0007669"/>
    <property type="project" value="UniProtKB-SubCell"/>
</dbReference>
<dbReference type="AlphaFoldDB" id="A0AAV0BFU2"/>
<comment type="similarity">
    <text evidence="2 9">Belongs to the anamorsin family.</text>
</comment>
<keyword evidence="13" id="KW-1185">Reference proteome</keyword>
<keyword evidence="3 9" id="KW-0004">4Fe-4S</keyword>
<feature type="binding site" evidence="9">
    <location>
        <position position="279"/>
    </location>
    <ligand>
        <name>[4Fe-4S] cluster</name>
        <dbReference type="ChEBI" id="CHEBI:49883"/>
    </ligand>
</feature>
<feature type="binding site" evidence="9">
    <location>
        <position position="268"/>
    </location>
    <ligand>
        <name>[4Fe-4S] cluster</name>
        <dbReference type="ChEBI" id="CHEBI:49883"/>
    </ligand>
</feature>
<evidence type="ECO:0000256" key="2">
    <source>
        <dbReference type="ARBA" id="ARBA00008169"/>
    </source>
</evidence>
<gene>
    <name evidence="12" type="ORF">PPACK8108_LOCUS19760</name>
</gene>
<comment type="cofactor">
    <cofactor evidence="9">
        <name>[2Fe-2S] cluster</name>
        <dbReference type="ChEBI" id="CHEBI:190135"/>
    </cofactor>
</comment>
<dbReference type="Pfam" id="PF16803">
    <property type="entry name" value="DRE2_N"/>
    <property type="match status" value="1"/>
</dbReference>
<keyword evidence="5 9" id="KW-0479">Metal-binding</keyword>
<dbReference type="InterPro" id="IPR007785">
    <property type="entry name" value="Anamorsin"/>
</dbReference>
<evidence type="ECO:0000313" key="12">
    <source>
        <dbReference type="EMBL" id="CAH7685269.1"/>
    </source>
</evidence>
<dbReference type="GO" id="GO:0009055">
    <property type="term" value="F:electron transfer activity"/>
    <property type="evidence" value="ECO:0007669"/>
    <property type="project" value="UniProtKB-UniRule"/>
</dbReference>
<proteinExistence type="inferred from homology"/>
<evidence type="ECO:0000256" key="6">
    <source>
        <dbReference type="ARBA" id="ARBA00023004"/>
    </source>
</evidence>
<evidence type="ECO:0000256" key="9">
    <source>
        <dbReference type="HAMAP-Rule" id="MF_03115"/>
    </source>
</evidence>
<keyword evidence="8 9" id="KW-0496">Mitochondrion</keyword>
<feature type="domain" description="Fe-S cluster assembly protein Dre2 N-terminal" evidence="11">
    <location>
        <begin position="31"/>
        <end position="106"/>
    </location>
</feature>
<dbReference type="PANTHER" id="PTHR13273:SF14">
    <property type="entry name" value="ANAMORSIN"/>
    <property type="match status" value="1"/>
</dbReference>
<feature type="region of interest" description="Fe-S binding site B" evidence="9">
    <location>
        <begin position="265"/>
        <end position="279"/>
    </location>
</feature>
<dbReference type="Pfam" id="PF05093">
    <property type="entry name" value="CIAPIN1"/>
    <property type="match status" value="1"/>
</dbReference>
<comment type="domain">
    <text evidence="9">The C-terminal domain binds 2 Fe-S clusters but is otherwise mostly in an intrinsically disordered conformation.</text>
</comment>
<feature type="short sequence motif" description="Cx2C motif 1" evidence="9">
    <location>
        <begin position="265"/>
        <end position="268"/>
    </location>
</feature>
<keyword evidence="9" id="KW-0001">2Fe-2S</keyword>
<feature type="binding site" evidence="9">
    <location>
        <position position="276"/>
    </location>
    <ligand>
        <name>[4Fe-4S] cluster</name>
        <dbReference type="ChEBI" id="CHEBI:49883"/>
    </ligand>
</feature>
<evidence type="ECO:0000256" key="5">
    <source>
        <dbReference type="ARBA" id="ARBA00022723"/>
    </source>
</evidence>
<evidence type="ECO:0000256" key="8">
    <source>
        <dbReference type="ARBA" id="ARBA00023128"/>
    </source>
</evidence>
<comment type="cofactor">
    <cofactor evidence="1 9">
        <name>[4Fe-4S] cluster</name>
        <dbReference type="ChEBI" id="CHEBI:49883"/>
    </cofactor>
</comment>
<sequence>MNGQRTNHKILLVGSTRSLRDGSYPELITRWENPQNGEVIEKQLCERITDGATNLSPSSFDIVHLIVEVEDLAFDKTTSSQAVSSFVQTIALSLKSTGKLSWTIRTGNNQLESALKECPMVSDIKVEKLTETAQRITASRNYESNSTLGKTSSQAVELKLPERTNKASLWSFTSSDVDLIDESTLLTEEDLQRPTVTASEACNPKKAKKACKNCTCGLRELELMEEDDLPDKLKNKTLNGEDQKKSDSTKLVVTGISGKGFTSSCGSCYLGDAFRCSSCPYLGMPAFEPGQEIKLTDNMGDDI</sequence>
<comment type="domain">
    <text evidence="9">The twin Cx2C motifs are involved in the recognition by the mitochondrial MIA40-ERV1 disulfide relay system. The formation of 2 disulfide bonds in the Cx2C motifs through dithiol/disulfide exchange reactions effectively traps the protein in the mitochondrial intermembrane space.</text>
</comment>
<evidence type="ECO:0000256" key="1">
    <source>
        <dbReference type="ARBA" id="ARBA00001966"/>
    </source>
</evidence>
<feature type="binding site" evidence="9">
    <location>
        <position position="214"/>
    </location>
    <ligand>
        <name>[2Fe-2S] cluster</name>
        <dbReference type="ChEBI" id="CHEBI:190135"/>
    </ligand>
</feature>
<feature type="domain" description="Anamorsin C-terminal" evidence="10">
    <location>
        <begin position="199"/>
        <end position="295"/>
    </location>
</feature>
<comment type="caution">
    <text evidence="9">Lacks conserved residue(s) required for the propagation of feature annotation.</text>
</comment>
<feature type="binding site" evidence="9">
    <location>
        <position position="202"/>
    </location>
    <ligand>
        <name>[2Fe-2S] cluster</name>
        <dbReference type="ChEBI" id="CHEBI:190135"/>
    </ligand>
</feature>
<comment type="subcellular location">
    <subcellularLocation>
        <location evidence="9">Cytoplasm</location>
    </subcellularLocation>
    <subcellularLocation>
        <location evidence="9">Mitochondrion intermembrane space</location>
    </subcellularLocation>
</comment>
<feature type="binding site" evidence="9">
    <location>
        <position position="211"/>
    </location>
    <ligand>
        <name>[2Fe-2S] cluster</name>
        <dbReference type="ChEBI" id="CHEBI:190135"/>
    </ligand>
</feature>
<protein>
    <submittedName>
        <fullName evidence="12">Cytokine-induced anti-apoptosis inhibitor 1, Fe-S biogenesis-domain-containing protein</fullName>
    </submittedName>
</protein>
<evidence type="ECO:0000313" key="13">
    <source>
        <dbReference type="Proteomes" id="UP001153365"/>
    </source>
</evidence>
<organism evidence="12 13">
    <name type="scientific">Phakopsora pachyrhizi</name>
    <name type="common">Asian soybean rust disease fungus</name>
    <dbReference type="NCBI Taxonomy" id="170000"/>
    <lineage>
        <taxon>Eukaryota</taxon>
        <taxon>Fungi</taxon>
        <taxon>Dikarya</taxon>
        <taxon>Basidiomycota</taxon>
        <taxon>Pucciniomycotina</taxon>
        <taxon>Pucciniomycetes</taxon>
        <taxon>Pucciniales</taxon>
        <taxon>Phakopsoraceae</taxon>
        <taxon>Phakopsora</taxon>
    </lineage>
</organism>
<dbReference type="GO" id="GO:0051539">
    <property type="term" value="F:4 iron, 4 sulfur cluster binding"/>
    <property type="evidence" value="ECO:0007669"/>
    <property type="project" value="UniProtKB-KW"/>
</dbReference>
<evidence type="ECO:0000259" key="10">
    <source>
        <dbReference type="Pfam" id="PF05093"/>
    </source>
</evidence>
<reference evidence="12" key="1">
    <citation type="submission" date="2022-06" db="EMBL/GenBank/DDBJ databases">
        <authorList>
            <consortium name="SYNGENTA / RWTH Aachen University"/>
        </authorList>
    </citation>
    <scope>NUCLEOTIDE SEQUENCE</scope>
</reference>
<feature type="binding site" evidence="9">
    <location>
        <position position="265"/>
    </location>
    <ligand>
        <name>[4Fe-4S] cluster</name>
        <dbReference type="ChEBI" id="CHEBI:49883"/>
    </ligand>
</feature>
<keyword evidence="6 9" id="KW-0408">Iron</keyword>
<dbReference type="GO" id="GO:0046872">
    <property type="term" value="F:metal ion binding"/>
    <property type="evidence" value="ECO:0007669"/>
    <property type="project" value="UniProtKB-KW"/>
</dbReference>
<dbReference type="PANTHER" id="PTHR13273">
    <property type="entry name" value="ANAMORSIN"/>
    <property type="match status" value="1"/>
</dbReference>
<comment type="caution">
    <text evidence="12">The sequence shown here is derived from an EMBL/GenBank/DDBJ whole genome shotgun (WGS) entry which is preliminary data.</text>
</comment>
<evidence type="ECO:0000256" key="7">
    <source>
        <dbReference type="ARBA" id="ARBA00023014"/>
    </source>
</evidence>
<keyword evidence="4 9" id="KW-0963">Cytoplasm</keyword>
<evidence type="ECO:0000256" key="4">
    <source>
        <dbReference type="ARBA" id="ARBA00022490"/>
    </source>
</evidence>
<accession>A0AAV0BFU2</accession>
<dbReference type="Proteomes" id="UP001153365">
    <property type="component" value="Unassembled WGS sequence"/>
</dbReference>
<feature type="short sequence motif" description="Cx2C motif 2" evidence="9">
    <location>
        <begin position="276"/>
        <end position="279"/>
    </location>
</feature>